<organism evidence="7 8">
    <name type="scientific">Bombiscardovia nodaiensis</name>
    <dbReference type="NCBI Taxonomy" id="2932181"/>
    <lineage>
        <taxon>Bacteria</taxon>
        <taxon>Bacillati</taxon>
        <taxon>Actinomycetota</taxon>
        <taxon>Actinomycetes</taxon>
        <taxon>Bifidobacteriales</taxon>
        <taxon>Bifidobacteriaceae</taxon>
        <taxon>Bombiscardovia</taxon>
    </lineage>
</organism>
<keyword evidence="5" id="KW-1133">Transmembrane helix</keyword>
<keyword evidence="7" id="KW-0131">Cell cycle</keyword>
<feature type="region of interest" description="Disordered" evidence="4">
    <location>
        <begin position="474"/>
        <end position="497"/>
    </location>
</feature>
<keyword evidence="7" id="KW-0132">Cell division</keyword>
<gene>
    <name evidence="7" type="ORF">KIM372_07820</name>
</gene>
<keyword evidence="1 3" id="KW-0547">Nucleotide-binding</keyword>
<feature type="domain" description="FtsK" evidence="6">
    <location>
        <begin position="126"/>
        <end position="309"/>
    </location>
</feature>
<evidence type="ECO:0000313" key="8">
    <source>
        <dbReference type="Proteomes" id="UP001321766"/>
    </source>
</evidence>
<dbReference type="PANTHER" id="PTHR22683">
    <property type="entry name" value="SPORULATION PROTEIN RELATED"/>
    <property type="match status" value="1"/>
</dbReference>
<feature type="region of interest" description="Disordered" evidence="4">
    <location>
        <begin position="34"/>
        <end position="65"/>
    </location>
</feature>
<dbReference type="Gene3D" id="3.40.50.300">
    <property type="entry name" value="P-loop containing nucleotide triphosphate hydrolases"/>
    <property type="match status" value="1"/>
</dbReference>
<evidence type="ECO:0000313" key="7">
    <source>
        <dbReference type="EMBL" id="BDR52875.1"/>
    </source>
</evidence>
<evidence type="ECO:0000256" key="2">
    <source>
        <dbReference type="ARBA" id="ARBA00022840"/>
    </source>
</evidence>
<keyword evidence="8" id="KW-1185">Reference proteome</keyword>
<dbReference type="CDD" id="cd01127">
    <property type="entry name" value="TrwB_TraG_TraD_VirD4"/>
    <property type="match status" value="1"/>
</dbReference>
<protein>
    <submittedName>
        <fullName evidence="7">Cell division protein FtsK</fullName>
    </submittedName>
</protein>
<evidence type="ECO:0000256" key="1">
    <source>
        <dbReference type="ARBA" id="ARBA00022741"/>
    </source>
</evidence>
<dbReference type="GO" id="GO:0051301">
    <property type="term" value="P:cell division"/>
    <property type="evidence" value="ECO:0007669"/>
    <property type="project" value="UniProtKB-KW"/>
</dbReference>
<evidence type="ECO:0000256" key="3">
    <source>
        <dbReference type="PROSITE-ProRule" id="PRU00289"/>
    </source>
</evidence>
<keyword evidence="5" id="KW-0812">Transmembrane</keyword>
<proteinExistence type="predicted"/>
<feature type="compositionally biased region" description="Polar residues" evidence="4">
    <location>
        <begin position="45"/>
        <end position="65"/>
    </location>
</feature>
<dbReference type="EMBL" id="AP026798">
    <property type="protein sequence ID" value="BDR52875.1"/>
    <property type="molecule type" value="Genomic_DNA"/>
</dbReference>
<sequence>MAVQGRWLFALFFAPSAVATLALVVSSYWTERQEREQPSGEHRQLGTSKTLPASESDQAQALSSQVRQLETRPLEDFLPAHQAVEAGGALWQGIVHSWLVAAGSTHPEVSQADSTPYDALMGSTANGVLHIDLPLQGPHALVAGTTGSGKSAFLQDWCLALACQLPPSRLNFVFLDFKGGSAFSQLSRLPHTVGFVSDLNLEAAARAIEGIERELKRREELVASQGLGDTRDLNPEPARLIVVIDEFQALSQQLPDYMDHLVQLASLGRSLGMNLIACTQNPMGQVNAHMRANMNLSICLRVKDSMQSKELLGSSCAALIKPREPGAGFYQDGERLVAFRCAYCKQPEAVVDQVLLASHCYGSASASPLFTPALPTSVSSGQLNTPQAVNTWDDGHPLLCIGLADDGVLWHPCRLPVTGNIAIIGGLGRGKSNLLELIREQLLDLYAHTPGQRSPPGVRMSSYQAGELKEVEVRLPHSGSPRHPTWAYEGKTSKPPAGQLRGSPTLLPPPAPYSVWLIDAADQLMDPLCQDRTAQQVSQALQDPRVCVILALESARLVRKPELFSSQIVFPSGQQSQDLLSGIPTVLLRRLGEQVGSIPGRAVLMSAGQAQQIQCSERRNFAPRP</sequence>
<name>A0ABN6S9L9_9BIFI</name>
<evidence type="ECO:0000256" key="4">
    <source>
        <dbReference type="SAM" id="MobiDB-lite"/>
    </source>
</evidence>
<feature type="transmembrane region" description="Helical" evidence="5">
    <location>
        <begin position="7"/>
        <end position="29"/>
    </location>
</feature>
<keyword evidence="2 3" id="KW-0067">ATP-binding</keyword>
<dbReference type="PANTHER" id="PTHR22683:SF1">
    <property type="entry name" value="TYPE VII SECRETION SYSTEM PROTEIN ESSC"/>
    <property type="match status" value="1"/>
</dbReference>
<evidence type="ECO:0000256" key="5">
    <source>
        <dbReference type="SAM" id="Phobius"/>
    </source>
</evidence>
<dbReference type="InterPro" id="IPR050206">
    <property type="entry name" value="FtsK/SpoIIIE/SftA"/>
</dbReference>
<feature type="compositionally biased region" description="Basic and acidic residues" evidence="4">
    <location>
        <begin position="34"/>
        <end position="44"/>
    </location>
</feature>
<accession>A0ABN6S9L9</accession>
<keyword evidence="5" id="KW-0472">Membrane</keyword>
<evidence type="ECO:0000259" key="6">
    <source>
        <dbReference type="PROSITE" id="PS50901"/>
    </source>
</evidence>
<dbReference type="Pfam" id="PF01580">
    <property type="entry name" value="FtsK_SpoIIIE"/>
    <property type="match status" value="1"/>
</dbReference>
<reference evidence="7 8" key="1">
    <citation type="journal article" date="2023" name="Microbiol. Spectr.">
        <title>Symbiosis of Carpenter Bees with Uncharacterized Lactic Acid Bacteria Showing NAD Auxotrophy.</title>
        <authorList>
            <person name="Kawasaki S."/>
            <person name="Ozawa K."/>
            <person name="Mori T."/>
            <person name="Yamamoto A."/>
            <person name="Ito M."/>
            <person name="Ohkuma M."/>
            <person name="Sakamoto M."/>
            <person name="Matsutani M."/>
        </authorList>
    </citation>
    <scope>NUCLEOTIDE SEQUENCE [LARGE SCALE GENOMIC DNA]</scope>
    <source>
        <strain evidence="7 8">Kim37-2</strain>
    </source>
</reference>
<feature type="binding site" evidence="3">
    <location>
        <begin position="144"/>
        <end position="151"/>
    </location>
    <ligand>
        <name>ATP</name>
        <dbReference type="ChEBI" id="CHEBI:30616"/>
    </ligand>
</feature>
<dbReference type="Proteomes" id="UP001321766">
    <property type="component" value="Chromosome"/>
</dbReference>
<dbReference type="PROSITE" id="PS50901">
    <property type="entry name" value="FTSK"/>
    <property type="match status" value="1"/>
</dbReference>
<dbReference type="InterPro" id="IPR027417">
    <property type="entry name" value="P-loop_NTPase"/>
</dbReference>
<dbReference type="SUPFAM" id="SSF52540">
    <property type="entry name" value="P-loop containing nucleoside triphosphate hydrolases"/>
    <property type="match status" value="1"/>
</dbReference>
<dbReference type="InterPro" id="IPR002543">
    <property type="entry name" value="FtsK_dom"/>
</dbReference>